<dbReference type="Proteomes" id="UP000717328">
    <property type="component" value="Unassembled WGS sequence"/>
</dbReference>
<proteinExistence type="predicted"/>
<accession>A0A9P7FXA6</accession>
<evidence type="ECO:0008006" key="3">
    <source>
        <dbReference type="Google" id="ProtNLM"/>
    </source>
</evidence>
<evidence type="ECO:0000313" key="1">
    <source>
        <dbReference type="EMBL" id="KAG5638043.1"/>
    </source>
</evidence>
<evidence type="ECO:0000313" key="2">
    <source>
        <dbReference type="Proteomes" id="UP000717328"/>
    </source>
</evidence>
<keyword evidence="2" id="KW-1185">Reference proteome</keyword>
<dbReference type="EMBL" id="JABCKI010005786">
    <property type="protein sequence ID" value="KAG5638043.1"/>
    <property type="molecule type" value="Genomic_DNA"/>
</dbReference>
<gene>
    <name evidence="1" type="ORF">H0H81_002163</name>
</gene>
<reference evidence="1" key="1">
    <citation type="submission" date="2021-02" db="EMBL/GenBank/DDBJ databases">
        <authorList>
            <person name="Nieuwenhuis M."/>
            <person name="Van De Peppel L.J.J."/>
        </authorList>
    </citation>
    <scope>NUCLEOTIDE SEQUENCE</scope>
    <source>
        <strain evidence="1">D49</strain>
    </source>
</reference>
<comment type="caution">
    <text evidence="1">The sequence shown here is derived from an EMBL/GenBank/DDBJ whole genome shotgun (WGS) entry which is preliminary data.</text>
</comment>
<dbReference type="AlphaFoldDB" id="A0A9P7FXA6"/>
<organism evidence="1 2">
    <name type="scientific">Sphagnurus paluster</name>
    <dbReference type="NCBI Taxonomy" id="117069"/>
    <lineage>
        <taxon>Eukaryota</taxon>
        <taxon>Fungi</taxon>
        <taxon>Dikarya</taxon>
        <taxon>Basidiomycota</taxon>
        <taxon>Agaricomycotina</taxon>
        <taxon>Agaricomycetes</taxon>
        <taxon>Agaricomycetidae</taxon>
        <taxon>Agaricales</taxon>
        <taxon>Tricholomatineae</taxon>
        <taxon>Lyophyllaceae</taxon>
        <taxon>Sphagnurus</taxon>
    </lineage>
</organism>
<name>A0A9P7FXA6_9AGAR</name>
<sequence>MNPQQQRDTAEEVEHWIEFTAGLSNEILLSNEQTSLARQLLAQTELNLHLISQVSHRLDYEPEFLHTLQTARAALQSETNSGPATITRDDVRQILQRKRGRAHARARRLRTALAPLKRLPPEILGLIFLFAYGDSDIAIPPAPPTSGGALNDAWALLDVCTLWRAVALAERRLWAKIVVRIDSQFDTNFNSYDLISVDEHSSYDNRLTQISALQRSILLTLQSIVFPRNPTLSVKFEFTATHDALRHQVNFIMHDVLLACLPHTKILQLSFPISQIVSSFQRLSAPASAFAALQTLELRFDEPFFLYGSGSLDSSPAYTPIHFSHLLHLSFAGPETYILDSLLTPSLVSFYISSDANPHLFTFPTTRLYSLIVRSMCNLVHLEYGGENRAIDPVDPPEMDALLRVLPALRTLRVSHVILKTPTLNIIARGEVLPLLEVLECGVDAPSTFVLLVQQRVAGEVPQLGEEEEVRQGTLREATGLYYTYAYRGSGDNARFTAAMQQVKELARESGRKLVLKSSWR</sequence>
<dbReference type="OrthoDB" id="2840009at2759"/>
<reference evidence="1" key="2">
    <citation type="submission" date="2021-10" db="EMBL/GenBank/DDBJ databases">
        <title>Phylogenomics reveals ancestral predisposition of the termite-cultivated fungus Termitomyces towards a domesticated lifestyle.</title>
        <authorList>
            <person name="Auxier B."/>
            <person name="Grum-Grzhimaylo A."/>
            <person name="Cardenas M.E."/>
            <person name="Lodge J.D."/>
            <person name="Laessoe T."/>
            <person name="Pedersen O."/>
            <person name="Smith M.E."/>
            <person name="Kuyper T.W."/>
            <person name="Franco-Molano E.A."/>
            <person name="Baroni T.J."/>
            <person name="Aanen D.K."/>
        </authorList>
    </citation>
    <scope>NUCLEOTIDE SEQUENCE</scope>
    <source>
        <strain evidence="1">D49</strain>
    </source>
</reference>
<protein>
    <recommendedName>
        <fullName evidence="3">F-box domain-containing protein</fullName>
    </recommendedName>
</protein>